<name>A0A061RD54_9CHLO</name>
<dbReference type="GO" id="GO:0042744">
    <property type="term" value="P:hydrogen peroxide catabolic process"/>
    <property type="evidence" value="ECO:0007669"/>
    <property type="project" value="TreeGrafter"/>
</dbReference>
<dbReference type="EMBL" id="GBEZ01017948">
    <property type="protein sequence ID" value="JAC68436.1"/>
    <property type="molecule type" value="Transcribed_RNA"/>
</dbReference>
<reference evidence="4" key="1">
    <citation type="submission" date="2014-05" db="EMBL/GenBank/DDBJ databases">
        <title>The transcriptome of the halophilic microalga Tetraselmis sp. GSL018 isolated from the Great Salt Lake, Utah.</title>
        <authorList>
            <person name="Jinkerson R.E."/>
            <person name="D'Adamo S."/>
            <person name="Posewitz M.C."/>
        </authorList>
    </citation>
    <scope>NUCLEOTIDE SEQUENCE</scope>
    <source>
        <strain evidence="4">GSL018</strain>
    </source>
</reference>
<dbReference type="AlphaFoldDB" id="A0A061RD54"/>
<keyword evidence="1" id="KW-0560">Oxidoreductase</keyword>
<dbReference type="GO" id="GO:0034599">
    <property type="term" value="P:cellular response to oxidative stress"/>
    <property type="evidence" value="ECO:0007669"/>
    <property type="project" value="InterPro"/>
</dbReference>
<dbReference type="SUPFAM" id="SSF48113">
    <property type="entry name" value="Heme-dependent peroxidases"/>
    <property type="match status" value="1"/>
</dbReference>
<dbReference type="GO" id="GO:0000302">
    <property type="term" value="P:response to reactive oxygen species"/>
    <property type="evidence" value="ECO:0007669"/>
    <property type="project" value="TreeGrafter"/>
</dbReference>
<dbReference type="GO" id="GO:0004601">
    <property type="term" value="F:peroxidase activity"/>
    <property type="evidence" value="ECO:0007669"/>
    <property type="project" value="UniProtKB-KW"/>
</dbReference>
<sequence>MLSVSNSFSAGSRLCQRPVSATSRKLAAVVASSNPKEIRSGALETRRQFLLAGGAAALVPLTWTGSSLAAGGFKKTLNIDQLSSFQRKAMFSEMTSRAIEVLKEKLSSEDAAACMRLVLLDAGSYDIRSKTGGMNGSVILSGELPAGEKQSLAATIDKLKAAKEEIDARTEKTGTGQANISWADLLALAGKVTTQQSWRESKINRAETAQGGQTIADYFGTPFEVKIGRIDSSDADAGLSVPGPDAPIEEVKAWMNTLGNKEPDAKPGPFSSKPPFGPRPGYLLWTAGQLDPAAAEEYLAQDKEFAGWKKKYDQSKRTVTRTDFEVDFIENYNKLTSYAKFDAEAYCYPLTIEVKNL</sequence>
<evidence type="ECO:0000256" key="2">
    <source>
        <dbReference type="RuleBase" id="RU004241"/>
    </source>
</evidence>
<proteinExistence type="inferred from homology"/>
<evidence type="ECO:0000259" key="3">
    <source>
        <dbReference type="Pfam" id="PF00141"/>
    </source>
</evidence>
<protein>
    <submittedName>
        <fullName evidence="4">L-ascorbate peroxidase</fullName>
    </submittedName>
</protein>
<dbReference type="Gene3D" id="1.20.58.1620">
    <property type="match status" value="1"/>
</dbReference>
<dbReference type="PANTHER" id="PTHR31356">
    <property type="entry name" value="THYLAKOID LUMENAL 29 KDA PROTEIN, CHLOROPLASTIC-RELATED"/>
    <property type="match status" value="1"/>
</dbReference>
<dbReference type="GO" id="GO:0020037">
    <property type="term" value="F:heme binding"/>
    <property type="evidence" value="ECO:0007669"/>
    <property type="project" value="InterPro"/>
</dbReference>
<evidence type="ECO:0000256" key="1">
    <source>
        <dbReference type="ARBA" id="ARBA00023002"/>
    </source>
</evidence>
<dbReference type="InterPro" id="IPR002016">
    <property type="entry name" value="Haem_peroxidase"/>
</dbReference>
<evidence type="ECO:0000313" key="4">
    <source>
        <dbReference type="EMBL" id="JAC68436.1"/>
    </source>
</evidence>
<comment type="similarity">
    <text evidence="2">Belongs to the peroxidase family.</text>
</comment>
<keyword evidence="4" id="KW-0575">Peroxidase</keyword>
<organism evidence="4">
    <name type="scientific">Tetraselmis sp. GSL018</name>
    <dbReference type="NCBI Taxonomy" id="582737"/>
    <lineage>
        <taxon>Eukaryota</taxon>
        <taxon>Viridiplantae</taxon>
        <taxon>Chlorophyta</taxon>
        <taxon>core chlorophytes</taxon>
        <taxon>Chlorodendrophyceae</taxon>
        <taxon>Chlorodendrales</taxon>
        <taxon>Chlorodendraceae</taxon>
        <taxon>Tetraselmis</taxon>
    </lineage>
</organism>
<accession>A0A061RD54</accession>
<dbReference type="InterPro" id="IPR010255">
    <property type="entry name" value="Haem_peroxidase_sf"/>
</dbReference>
<gene>
    <name evidence="4" type="ORF">TSPGSL018_8727</name>
</gene>
<feature type="domain" description="Plant heme peroxidase family profile" evidence="3">
    <location>
        <begin position="108"/>
        <end position="259"/>
    </location>
</feature>
<dbReference type="Pfam" id="PF00141">
    <property type="entry name" value="peroxidase"/>
    <property type="match status" value="1"/>
</dbReference>
<dbReference type="PANTHER" id="PTHR31356:SF34">
    <property type="entry name" value="THYLAKOID LUMENAL 29 KDA PROTEIN, CHLOROPLASTIC"/>
    <property type="match status" value="1"/>
</dbReference>
<dbReference type="InterPro" id="IPR044831">
    <property type="entry name" value="Ccp1-like"/>
</dbReference>
<dbReference type="Gene3D" id="1.10.520.10">
    <property type="match status" value="1"/>
</dbReference>